<reference evidence="2" key="1">
    <citation type="submission" date="2025-08" db="UniProtKB">
        <authorList>
            <consortium name="Ensembl"/>
        </authorList>
    </citation>
    <scope>IDENTIFICATION</scope>
</reference>
<protein>
    <submittedName>
        <fullName evidence="2">Rhomboid domain containing 1</fullName>
    </submittedName>
</protein>
<dbReference type="Ensembl" id="ENSCATT00000065772.1">
    <property type="protein sequence ID" value="ENSCATP00000041370.1"/>
    <property type="gene ID" value="ENSCATG00000043331.1"/>
</dbReference>
<gene>
    <name evidence="2" type="primary">RHBDD1</name>
</gene>
<sequence>MRRQNVSDQQQNKHSQRVSFPLRTSFTGHLAGILVGLMYTQGPLKKMMEACAGGFSSNVDYPGQQYYFNSSGSSGYQDYYPHGRPGHYEEAPGNYDTYTAGLSEEEQLERALRASLWDRGKPGRKETMASLLDPKIKIRTDKGPRCLGSLKQAAVWTS</sequence>
<organism evidence="2 3">
    <name type="scientific">Cercocebus atys</name>
    <name type="common">Sooty mangabey</name>
    <name type="synonym">Cercocebus torquatus atys</name>
    <dbReference type="NCBI Taxonomy" id="9531"/>
    <lineage>
        <taxon>Eukaryota</taxon>
        <taxon>Metazoa</taxon>
        <taxon>Chordata</taxon>
        <taxon>Craniata</taxon>
        <taxon>Vertebrata</taxon>
        <taxon>Euteleostomi</taxon>
        <taxon>Mammalia</taxon>
        <taxon>Eutheria</taxon>
        <taxon>Euarchontoglires</taxon>
        <taxon>Primates</taxon>
        <taxon>Haplorrhini</taxon>
        <taxon>Catarrhini</taxon>
        <taxon>Cercopithecidae</taxon>
        <taxon>Cercopithecinae</taxon>
        <taxon>Cercocebus</taxon>
    </lineage>
</organism>
<dbReference type="Bgee" id="ENSCATG00000043331">
    <property type="expression patterns" value="Expressed in bone marrow and 12 other cell types or tissues"/>
</dbReference>
<dbReference type="GeneTree" id="ENSGT00390000010744"/>
<keyword evidence="1" id="KW-0812">Transmembrane</keyword>
<evidence type="ECO:0000313" key="3">
    <source>
        <dbReference type="Proteomes" id="UP000233060"/>
    </source>
</evidence>
<keyword evidence="3" id="KW-1185">Reference proteome</keyword>
<proteinExistence type="predicted"/>
<accession>A0A2K5NVC4</accession>
<evidence type="ECO:0000313" key="2">
    <source>
        <dbReference type="Ensembl" id="ENSCATP00000041370.1"/>
    </source>
</evidence>
<dbReference type="AlphaFoldDB" id="A0A2K5NVC4"/>
<feature type="transmembrane region" description="Helical" evidence="1">
    <location>
        <begin position="20"/>
        <end position="39"/>
    </location>
</feature>
<name>A0A2K5NVC4_CERAT</name>
<keyword evidence="1" id="KW-0472">Membrane</keyword>
<dbReference type="Proteomes" id="UP000233060">
    <property type="component" value="Unassembled WGS sequence"/>
</dbReference>
<reference evidence="2" key="2">
    <citation type="submission" date="2025-09" db="UniProtKB">
        <authorList>
            <consortium name="Ensembl"/>
        </authorList>
    </citation>
    <scope>IDENTIFICATION</scope>
</reference>
<evidence type="ECO:0000256" key="1">
    <source>
        <dbReference type="SAM" id="Phobius"/>
    </source>
</evidence>
<keyword evidence="1" id="KW-1133">Transmembrane helix</keyword>